<feature type="transmembrane region" description="Helical" evidence="8">
    <location>
        <begin position="150"/>
        <end position="175"/>
    </location>
</feature>
<evidence type="ECO:0000256" key="3">
    <source>
        <dbReference type="ARBA" id="ARBA00022475"/>
    </source>
</evidence>
<evidence type="ECO:0000256" key="2">
    <source>
        <dbReference type="ARBA" id="ARBA00005327"/>
    </source>
</evidence>
<evidence type="ECO:0000256" key="8">
    <source>
        <dbReference type="SAM" id="Phobius"/>
    </source>
</evidence>
<comment type="subcellular location">
    <subcellularLocation>
        <location evidence="1">Cell membrane</location>
        <topology evidence="1">Multi-pass membrane protein</topology>
    </subcellularLocation>
</comment>
<keyword evidence="6 8" id="KW-0472">Membrane</keyword>
<feature type="transmembrane region" description="Helical" evidence="8">
    <location>
        <begin position="77"/>
        <end position="97"/>
    </location>
</feature>
<dbReference type="PIRSF" id="PIRSF038981">
    <property type="entry name" value="GRP"/>
    <property type="match status" value="1"/>
</dbReference>
<keyword evidence="4 8" id="KW-0812">Transmembrane</keyword>
<evidence type="ECO:0000256" key="1">
    <source>
        <dbReference type="ARBA" id="ARBA00004651"/>
    </source>
</evidence>
<evidence type="ECO:0000313" key="10">
    <source>
        <dbReference type="Proteomes" id="UP000786811"/>
    </source>
</evidence>
<dbReference type="EMBL" id="CAJNRD030001121">
    <property type="protein sequence ID" value="CAG5095505.1"/>
    <property type="molecule type" value="Genomic_DNA"/>
</dbReference>
<proteinExistence type="inferred from homology"/>
<sequence>MLSPKGSYNNTKRSVDYKSACHKVWPFLVTEGNNMSNSRDDRALHHYTVNRSVPVKNFLAPEVSGKRNTPDENNESFHRAIGSILVVAQLFGVLPLYGIRAPSSQKLSFKLNSLKTFYSISLMIALIFMAVISIIHMIRTLNSDAFQIHGGIAAATAGAVFYGNSLFGLGLFMWLSPRWISLQQQWRSMELQLDRCKQSRPRLRWKFRAIAITIMTLALTEHVLSILVNLPDNKESESSNNTWKDSLRIYSQKSHAFILSSLNYNVALGIFLFTFSKIATFTWNFTDVFVMLVSTGLAERYKSLNKYLLKTSSIKNSNIDWGEFRENYATLSSLVKRTDSDMSPVILLSFVNNLYFICLQLLNGLSTEDMSMLNTVYFFFSFAFLLSRTIAVTLFTARINDQSKVALPILYNSTAVNYTVEMQRLQFQLTTDEVALTGLKFFYITRNFMLAVAGAIVTYEVVLLQFNVAMKK</sequence>
<dbReference type="GO" id="GO:0005886">
    <property type="term" value="C:plasma membrane"/>
    <property type="evidence" value="ECO:0007669"/>
    <property type="project" value="UniProtKB-SubCell"/>
</dbReference>
<dbReference type="InterPro" id="IPR009318">
    <property type="entry name" value="Gustatory_rcpt"/>
</dbReference>
<dbReference type="AlphaFoldDB" id="A0A8J2MPB1"/>
<dbReference type="PANTHER" id="PTHR21421">
    <property type="entry name" value="GUSTATORY RECEPTOR"/>
    <property type="match status" value="1"/>
</dbReference>
<dbReference type="PANTHER" id="PTHR21421:SF29">
    <property type="entry name" value="GUSTATORY RECEPTOR 5A FOR TREHALOSE-RELATED"/>
    <property type="match status" value="1"/>
</dbReference>
<feature type="transmembrane region" description="Helical" evidence="8">
    <location>
        <begin position="117"/>
        <end position="138"/>
    </location>
</feature>
<keyword evidence="10" id="KW-1185">Reference proteome</keyword>
<feature type="transmembrane region" description="Helical" evidence="8">
    <location>
        <begin position="377"/>
        <end position="397"/>
    </location>
</feature>
<feature type="transmembrane region" description="Helical" evidence="8">
    <location>
        <begin position="345"/>
        <end position="365"/>
    </location>
</feature>
<protein>
    <submittedName>
        <fullName evidence="9">Gustatory receptor 4</fullName>
    </submittedName>
</protein>
<evidence type="ECO:0000256" key="4">
    <source>
        <dbReference type="ARBA" id="ARBA00022692"/>
    </source>
</evidence>
<evidence type="ECO:0000256" key="7">
    <source>
        <dbReference type="ARBA" id="ARBA00023170"/>
    </source>
</evidence>
<evidence type="ECO:0000256" key="6">
    <source>
        <dbReference type="ARBA" id="ARBA00023136"/>
    </source>
</evidence>
<evidence type="ECO:0000256" key="5">
    <source>
        <dbReference type="ARBA" id="ARBA00022989"/>
    </source>
</evidence>
<dbReference type="Proteomes" id="UP000786811">
    <property type="component" value="Unassembled WGS sequence"/>
</dbReference>
<comment type="similarity">
    <text evidence="2">Belongs to the insect chemoreceptor superfamily. Gustatory receptor (GR) family. Gr5a subfamily.</text>
</comment>
<keyword evidence="5 8" id="KW-1133">Transmembrane helix</keyword>
<dbReference type="GO" id="GO:0050916">
    <property type="term" value="P:sensory perception of sweet taste"/>
    <property type="evidence" value="ECO:0007669"/>
    <property type="project" value="UniProtKB-ARBA"/>
</dbReference>
<dbReference type="OrthoDB" id="5800391at2759"/>
<feature type="transmembrane region" description="Helical" evidence="8">
    <location>
        <begin position="448"/>
        <end position="468"/>
    </location>
</feature>
<gene>
    <name evidence="9" type="ORF">HICCMSTLAB_LOCUS7742</name>
</gene>
<keyword evidence="3" id="KW-1003">Cell membrane</keyword>
<dbReference type="GO" id="GO:0008527">
    <property type="term" value="F:taste receptor activity"/>
    <property type="evidence" value="ECO:0007669"/>
    <property type="project" value="InterPro"/>
</dbReference>
<feature type="transmembrane region" description="Helical" evidence="8">
    <location>
        <begin position="256"/>
        <end position="275"/>
    </location>
</feature>
<comment type="caution">
    <text evidence="9">The sequence shown here is derived from an EMBL/GenBank/DDBJ whole genome shotgun (WGS) entry which is preliminary data.</text>
</comment>
<accession>A0A8J2MPB1</accession>
<evidence type="ECO:0000313" key="9">
    <source>
        <dbReference type="EMBL" id="CAG5095505.1"/>
    </source>
</evidence>
<reference evidence="9" key="1">
    <citation type="submission" date="2021-04" db="EMBL/GenBank/DDBJ databases">
        <authorList>
            <person name="Chebbi M.A.C M."/>
        </authorList>
    </citation>
    <scope>NUCLEOTIDE SEQUENCE</scope>
</reference>
<dbReference type="Pfam" id="PF06151">
    <property type="entry name" value="Trehalose_recp"/>
    <property type="match status" value="1"/>
</dbReference>
<organism evidence="9 10">
    <name type="scientific">Cotesia congregata</name>
    <name type="common">Parasitoid wasp</name>
    <name type="synonym">Apanteles congregatus</name>
    <dbReference type="NCBI Taxonomy" id="51543"/>
    <lineage>
        <taxon>Eukaryota</taxon>
        <taxon>Metazoa</taxon>
        <taxon>Ecdysozoa</taxon>
        <taxon>Arthropoda</taxon>
        <taxon>Hexapoda</taxon>
        <taxon>Insecta</taxon>
        <taxon>Pterygota</taxon>
        <taxon>Neoptera</taxon>
        <taxon>Endopterygota</taxon>
        <taxon>Hymenoptera</taxon>
        <taxon>Apocrita</taxon>
        <taxon>Ichneumonoidea</taxon>
        <taxon>Braconidae</taxon>
        <taxon>Microgastrinae</taxon>
        <taxon>Cotesia</taxon>
    </lineage>
</organism>
<name>A0A8J2MPB1_COTCN</name>
<keyword evidence="7 9" id="KW-0675">Receptor</keyword>